<dbReference type="PANTHER" id="PTHR46577">
    <property type="entry name" value="HTH-TYPE TRANSCRIPTIONAL REGULATORY PROTEIN GABR"/>
    <property type="match status" value="1"/>
</dbReference>
<keyword evidence="4" id="KW-0238">DNA-binding</keyword>
<proteinExistence type="inferred from homology"/>
<keyword evidence="7" id="KW-0808">Transferase</keyword>
<protein>
    <submittedName>
        <fullName evidence="7">Aminotransferase class I/II-fold pyridoxal phosphate-dependent enzyme</fullName>
    </submittedName>
</protein>
<evidence type="ECO:0000259" key="6">
    <source>
        <dbReference type="PROSITE" id="PS50949"/>
    </source>
</evidence>
<dbReference type="InterPro" id="IPR000524">
    <property type="entry name" value="Tscrpt_reg_HTH_GntR"/>
</dbReference>
<evidence type="ECO:0000256" key="3">
    <source>
        <dbReference type="ARBA" id="ARBA00023015"/>
    </source>
</evidence>
<keyword evidence="7" id="KW-0032">Aminotransferase</keyword>
<dbReference type="KEGG" id="amic:Ami3637_11340"/>
<dbReference type="SUPFAM" id="SSF53383">
    <property type="entry name" value="PLP-dependent transferases"/>
    <property type="match status" value="1"/>
</dbReference>
<dbReference type="Gene3D" id="3.40.640.10">
    <property type="entry name" value="Type I PLP-dependent aspartate aminotransferase-like (Major domain)"/>
    <property type="match status" value="1"/>
</dbReference>
<keyword evidence="8" id="KW-1185">Reference proteome</keyword>
<reference evidence="7 8" key="1">
    <citation type="submission" date="2020-01" db="EMBL/GenBank/DDBJ databases">
        <title>Genomic analysis of Aminipila sp. CBA3637.</title>
        <authorList>
            <person name="Kim Y.B."/>
            <person name="Roh S.W."/>
        </authorList>
    </citation>
    <scope>NUCLEOTIDE SEQUENCE [LARGE SCALE GENOMIC DNA]</scope>
    <source>
        <strain evidence="7 8">CBA3637</strain>
    </source>
</reference>
<dbReference type="InterPro" id="IPR015424">
    <property type="entry name" value="PyrdxlP-dep_Trfase"/>
</dbReference>
<organism evidence="7 8">
    <name type="scientific">Aminipila terrae</name>
    <dbReference type="NCBI Taxonomy" id="2697030"/>
    <lineage>
        <taxon>Bacteria</taxon>
        <taxon>Bacillati</taxon>
        <taxon>Bacillota</taxon>
        <taxon>Clostridia</taxon>
        <taxon>Peptostreptococcales</taxon>
        <taxon>Anaerovoracaceae</taxon>
        <taxon>Aminipila</taxon>
    </lineage>
</organism>
<dbReference type="InterPro" id="IPR051446">
    <property type="entry name" value="HTH_trans_reg/aminotransferase"/>
</dbReference>
<evidence type="ECO:0000313" key="8">
    <source>
        <dbReference type="Proteomes" id="UP000463883"/>
    </source>
</evidence>
<dbReference type="PRINTS" id="PR00035">
    <property type="entry name" value="HTHGNTR"/>
</dbReference>
<evidence type="ECO:0000256" key="1">
    <source>
        <dbReference type="ARBA" id="ARBA00005384"/>
    </source>
</evidence>
<dbReference type="GO" id="GO:0008483">
    <property type="term" value="F:transaminase activity"/>
    <property type="evidence" value="ECO:0007669"/>
    <property type="project" value="UniProtKB-KW"/>
</dbReference>
<feature type="domain" description="HTH gntR-type" evidence="6">
    <location>
        <begin position="11"/>
        <end position="81"/>
    </location>
</feature>
<dbReference type="GO" id="GO:0030170">
    <property type="term" value="F:pyridoxal phosphate binding"/>
    <property type="evidence" value="ECO:0007669"/>
    <property type="project" value="InterPro"/>
</dbReference>
<keyword evidence="3" id="KW-0805">Transcription regulation</keyword>
<evidence type="ECO:0000256" key="2">
    <source>
        <dbReference type="ARBA" id="ARBA00022898"/>
    </source>
</evidence>
<dbReference type="Pfam" id="PF00392">
    <property type="entry name" value="GntR"/>
    <property type="match status" value="1"/>
</dbReference>
<dbReference type="SMART" id="SM00345">
    <property type="entry name" value="HTH_GNTR"/>
    <property type="match status" value="1"/>
</dbReference>
<dbReference type="InterPro" id="IPR004839">
    <property type="entry name" value="Aminotransferase_I/II_large"/>
</dbReference>
<comment type="similarity">
    <text evidence="1">In the C-terminal section; belongs to the class-I pyridoxal-phosphate-dependent aminotransferase family.</text>
</comment>
<keyword evidence="2" id="KW-0663">Pyridoxal phosphate</keyword>
<evidence type="ECO:0000256" key="4">
    <source>
        <dbReference type="ARBA" id="ARBA00023125"/>
    </source>
</evidence>
<dbReference type="PROSITE" id="PS50949">
    <property type="entry name" value="HTH_GNTR"/>
    <property type="match status" value="1"/>
</dbReference>
<dbReference type="InterPro" id="IPR015421">
    <property type="entry name" value="PyrdxlP-dep_Trfase_major"/>
</dbReference>
<dbReference type="InterPro" id="IPR036388">
    <property type="entry name" value="WH-like_DNA-bd_sf"/>
</dbReference>
<dbReference type="GO" id="GO:0003677">
    <property type="term" value="F:DNA binding"/>
    <property type="evidence" value="ECO:0007669"/>
    <property type="project" value="UniProtKB-KW"/>
</dbReference>
<dbReference type="CDD" id="cd00609">
    <property type="entry name" value="AAT_like"/>
    <property type="match status" value="1"/>
</dbReference>
<dbReference type="SUPFAM" id="SSF46785">
    <property type="entry name" value="Winged helix' DNA-binding domain"/>
    <property type="match status" value="1"/>
</dbReference>
<dbReference type="PANTHER" id="PTHR46577:SF1">
    <property type="entry name" value="HTH-TYPE TRANSCRIPTIONAL REGULATORY PROTEIN GABR"/>
    <property type="match status" value="1"/>
</dbReference>
<dbReference type="EMBL" id="CP047591">
    <property type="protein sequence ID" value="QHI72920.1"/>
    <property type="molecule type" value="Genomic_DNA"/>
</dbReference>
<evidence type="ECO:0000313" key="7">
    <source>
        <dbReference type="EMBL" id="QHI72920.1"/>
    </source>
</evidence>
<name>A0A6P1ME41_9FIRM</name>
<accession>A0A6P1ME41</accession>
<dbReference type="Proteomes" id="UP000463883">
    <property type="component" value="Chromosome"/>
</dbReference>
<sequence length="488" mass="56210">MNIKINRNCEMPYYMQIVGAIKSMIGRQELIHGYKMPSERRLAKELDVHRNTVIKAYSVLVSEGFMTVSRSAPKGYFIDIPAEDDNFTNRFFPLEKMILYDYDRHTKKFMDIFADTFSDKYISFAGINMSKECLPVNGMEDIIKKLLEKASDGNILLAKLNETERTKQNICNMLVDENVYVKPQNIQLISETTKAFNLITTLYMREGDCIIVEEPVMPDAVSIVRNKGIEVITVPMDNDGMDMDLLENRIVRHKPKFIYTMPTFHNPSGIVMSLEKRIKLLELTHKYGVPIIEEDSQRDFRYTEERIPSLYSLDRYKSVVYIDSFTMLFPYGIKTGYVIGPTDLVKMLGVLVSLDEIFIDNIGDFLLNEYIERGLMKEHAIELATHYKRKRDLMCCCLDAISDKGITYDKPRGGVLLWCSLSNDISEKRVYEEAEKRGVLVMPGFVFYLDKYKGKGHLRLCFSNVSDDEIKRGIALLGEAIDASKRKV</sequence>
<dbReference type="GO" id="GO:0003700">
    <property type="term" value="F:DNA-binding transcription factor activity"/>
    <property type="evidence" value="ECO:0007669"/>
    <property type="project" value="InterPro"/>
</dbReference>
<dbReference type="InterPro" id="IPR015422">
    <property type="entry name" value="PyrdxlP-dep_Trfase_small"/>
</dbReference>
<dbReference type="Gene3D" id="3.90.1150.10">
    <property type="entry name" value="Aspartate Aminotransferase, domain 1"/>
    <property type="match status" value="1"/>
</dbReference>
<keyword evidence="5" id="KW-0804">Transcription</keyword>
<dbReference type="Pfam" id="PF00155">
    <property type="entry name" value="Aminotran_1_2"/>
    <property type="match status" value="1"/>
</dbReference>
<dbReference type="InterPro" id="IPR036390">
    <property type="entry name" value="WH_DNA-bd_sf"/>
</dbReference>
<evidence type="ECO:0000256" key="5">
    <source>
        <dbReference type="ARBA" id="ARBA00023163"/>
    </source>
</evidence>
<gene>
    <name evidence="7" type="ORF">Ami3637_11340</name>
</gene>
<dbReference type="Gene3D" id="1.10.10.10">
    <property type="entry name" value="Winged helix-like DNA-binding domain superfamily/Winged helix DNA-binding domain"/>
    <property type="match status" value="1"/>
</dbReference>
<dbReference type="CDD" id="cd07377">
    <property type="entry name" value="WHTH_GntR"/>
    <property type="match status" value="1"/>
</dbReference>
<dbReference type="AlphaFoldDB" id="A0A6P1ME41"/>